<name>A0A3Q3XHH5_MOLML</name>
<sequence>MNCISSRDISCFSSQAFSGKSWLICCSNKVSTFAIQMCFTDLLISFLKTVQPFPFRGPLMTRPSTVLTTYGPLSTLWTTSHGSIDLYVFDPFKSPIPASICGSSTPCRYGHFSLSCFTTLTLEYMCPLHFLKNVAGGCYKALTTGPEVTKCQALLMLQEGQSKSECLKAGMLWRRYYESKDIFIRLCCLLLVEKTSVFGPYLSLGGMSTAPLSILFLFCVLLHCLLAYLPQFPKQLQGEALGCLSWRGLHQGLFCQVLPETDFLCTQTVYKQIDHR</sequence>
<reference evidence="2" key="1">
    <citation type="submission" date="2025-08" db="UniProtKB">
        <authorList>
            <consortium name="Ensembl"/>
        </authorList>
    </citation>
    <scope>IDENTIFICATION</scope>
</reference>
<dbReference type="Proteomes" id="UP000261620">
    <property type="component" value="Unplaced"/>
</dbReference>
<feature type="transmembrane region" description="Helical" evidence="1">
    <location>
        <begin position="210"/>
        <end position="229"/>
    </location>
</feature>
<reference evidence="2" key="2">
    <citation type="submission" date="2025-09" db="UniProtKB">
        <authorList>
            <consortium name="Ensembl"/>
        </authorList>
    </citation>
    <scope>IDENTIFICATION</scope>
</reference>
<keyword evidence="1" id="KW-1133">Transmembrane helix</keyword>
<dbReference type="AlphaFoldDB" id="A0A3Q3XHH5"/>
<feature type="transmembrane region" description="Helical" evidence="1">
    <location>
        <begin position="182"/>
        <end position="204"/>
    </location>
</feature>
<accession>A0A3Q3XHH5</accession>
<evidence type="ECO:0000313" key="3">
    <source>
        <dbReference type="Proteomes" id="UP000261620"/>
    </source>
</evidence>
<proteinExistence type="predicted"/>
<keyword evidence="1" id="KW-0812">Transmembrane</keyword>
<dbReference type="Ensembl" id="ENSMMOT00000028972.1">
    <property type="protein sequence ID" value="ENSMMOP00000028490.1"/>
    <property type="gene ID" value="ENSMMOG00000021520.1"/>
</dbReference>
<evidence type="ECO:0000256" key="1">
    <source>
        <dbReference type="SAM" id="Phobius"/>
    </source>
</evidence>
<keyword evidence="1" id="KW-0472">Membrane</keyword>
<evidence type="ECO:0000313" key="2">
    <source>
        <dbReference type="Ensembl" id="ENSMMOP00000028490.1"/>
    </source>
</evidence>
<protein>
    <submittedName>
        <fullName evidence="2">Uncharacterized protein</fullName>
    </submittedName>
</protein>
<dbReference type="STRING" id="94237.ENSMMOP00000028490"/>
<keyword evidence="3" id="KW-1185">Reference proteome</keyword>
<organism evidence="2 3">
    <name type="scientific">Mola mola</name>
    <name type="common">Ocean sunfish</name>
    <name type="synonym">Tetraodon mola</name>
    <dbReference type="NCBI Taxonomy" id="94237"/>
    <lineage>
        <taxon>Eukaryota</taxon>
        <taxon>Metazoa</taxon>
        <taxon>Chordata</taxon>
        <taxon>Craniata</taxon>
        <taxon>Vertebrata</taxon>
        <taxon>Euteleostomi</taxon>
        <taxon>Actinopterygii</taxon>
        <taxon>Neopterygii</taxon>
        <taxon>Teleostei</taxon>
        <taxon>Neoteleostei</taxon>
        <taxon>Acanthomorphata</taxon>
        <taxon>Eupercaria</taxon>
        <taxon>Tetraodontiformes</taxon>
        <taxon>Molidae</taxon>
        <taxon>Mola</taxon>
    </lineage>
</organism>